<protein>
    <submittedName>
        <fullName evidence="1">Uncharacterized protein</fullName>
    </submittedName>
</protein>
<dbReference type="Gene3D" id="3.40.47.10">
    <property type="match status" value="1"/>
</dbReference>
<dbReference type="EMBL" id="CP021121">
    <property type="protein sequence ID" value="ARQ68468.1"/>
    <property type="molecule type" value="Genomic_DNA"/>
</dbReference>
<evidence type="ECO:0000313" key="2">
    <source>
        <dbReference type="Proteomes" id="UP000194218"/>
    </source>
</evidence>
<proteinExistence type="predicted"/>
<gene>
    <name evidence="1" type="ORF">CAG99_06015</name>
</gene>
<dbReference type="SUPFAM" id="SSF53901">
    <property type="entry name" value="Thiolase-like"/>
    <property type="match status" value="1"/>
</dbReference>
<dbReference type="KEGG" id="smao:CAG99_06015"/>
<dbReference type="GO" id="GO:0016747">
    <property type="term" value="F:acyltransferase activity, transferring groups other than amino-acyl groups"/>
    <property type="evidence" value="ECO:0007669"/>
    <property type="project" value="UniProtKB-ARBA"/>
</dbReference>
<name>A0A1W7CUL1_9ACTN</name>
<dbReference type="RefSeq" id="WP_086157976.1">
    <property type="nucleotide sequence ID" value="NZ_CP021121.1"/>
</dbReference>
<dbReference type="AlphaFoldDB" id="A0A1W7CUL1"/>
<accession>A0A1W7CUL1</accession>
<evidence type="ECO:0000313" key="1">
    <source>
        <dbReference type="EMBL" id="ARQ68468.1"/>
    </source>
</evidence>
<organism evidence="1 2">
    <name type="scientific">Streptomyces marincola</name>
    <dbReference type="NCBI Taxonomy" id="2878388"/>
    <lineage>
        <taxon>Bacteria</taxon>
        <taxon>Bacillati</taxon>
        <taxon>Actinomycetota</taxon>
        <taxon>Actinomycetes</taxon>
        <taxon>Kitasatosporales</taxon>
        <taxon>Streptomycetaceae</taxon>
        <taxon>Streptomyces</taxon>
    </lineage>
</organism>
<reference evidence="1 2" key="1">
    <citation type="submission" date="2017-05" db="EMBL/GenBank/DDBJ databases">
        <title>Complete genome sequence of Streptomyces sp. SCSIO 03032 revealed the diverse biosynthetic pathways for its bioactive secondary metabolites.</title>
        <authorList>
            <person name="Ma L."/>
            <person name="Zhu Y."/>
            <person name="Zhang W."/>
            <person name="Zhang G."/>
            <person name="Tian X."/>
            <person name="Zhang S."/>
            <person name="Zhang C."/>
        </authorList>
    </citation>
    <scope>NUCLEOTIDE SEQUENCE [LARGE SCALE GENOMIC DNA]</scope>
    <source>
        <strain evidence="1 2">SCSIO 03032</strain>
    </source>
</reference>
<sequence length="294" mass="31040">MPSPIAAAGEPSLRAAVGGVVPPRTPEPPDPATVSYYRDLVEPFGVPVDEDLLRDAPHRTHTELVDRLVEAADIRESRPDLVIVTHALPDVTPFTAIAPYLNRRLGGRATSFGIHQQGLASPFTALRIISAFQRAGRSRRAVLAVLEQTTLPSRFPLVHDTPLVDSGVLLVLGTEGGGPRLADVTTVPAGESAADRLARLAAAAPGRTLVVLGPWARTGPLAPDLPTHRVGAGTYATSVWLAVARRWRAWRCDHAAVVLCDTDPRSGETHLAVLRFDEGPTPPGAGPGTGRSAA</sequence>
<keyword evidence="2" id="KW-1185">Reference proteome</keyword>
<dbReference type="Proteomes" id="UP000194218">
    <property type="component" value="Chromosome"/>
</dbReference>
<dbReference type="OrthoDB" id="3539120at2"/>
<dbReference type="InterPro" id="IPR016039">
    <property type="entry name" value="Thiolase-like"/>
</dbReference>